<evidence type="ECO:0000313" key="5">
    <source>
        <dbReference type="EMBL" id="OXA46286.1"/>
    </source>
</evidence>
<dbReference type="Proteomes" id="UP000198287">
    <property type="component" value="Unassembled WGS sequence"/>
</dbReference>
<sequence length="216" mass="23837">MVTYNNLNRAIGDYTVGCCCCSLNIRMGKFTLLSVLTLHILTAEIFADEGYPGFPSPFPTGANKSYYLHAGNEGGKVFLHFDLLDLQGYSSSVRSRLTTPISLFNACHDKDGCEIHSKNYPSNYSNWALEQWIIEVPLTNLVLLDFKDFDTAPSDVVSIRNGNSADSPLEQSYSGNEIPPRYLSKSNKLFVSFITFGNGGGKGFFAKFVAYVPNPV</sequence>
<accession>A0A226DQ01</accession>
<evidence type="ECO:0000259" key="4">
    <source>
        <dbReference type="PROSITE" id="PS01180"/>
    </source>
</evidence>
<dbReference type="SUPFAM" id="SSF49854">
    <property type="entry name" value="Spermadhesin, CUB domain"/>
    <property type="match status" value="1"/>
</dbReference>
<comment type="caution">
    <text evidence="3">Lacks conserved residue(s) required for the propagation of feature annotation.</text>
</comment>
<feature type="domain" description="CUB" evidence="4">
    <location>
        <begin position="93"/>
        <end position="211"/>
    </location>
</feature>
<dbReference type="PANTHER" id="PTHR24251">
    <property type="entry name" value="OVOCHYMASE-RELATED"/>
    <property type="match status" value="1"/>
</dbReference>
<keyword evidence="2" id="KW-1015">Disulfide bond</keyword>
<dbReference type="Gene3D" id="2.60.120.290">
    <property type="entry name" value="Spermadhesin, CUB domain"/>
    <property type="match status" value="1"/>
</dbReference>
<dbReference type="CDD" id="cd00041">
    <property type="entry name" value="CUB"/>
    <property type="match status" value="1"/>
</dbReference>
<gene>
    <name evidence="5" type="ORF">Fcan01_19123</name>
</gene>
<dbReference type="InterPro" id="IPR000859">
    <property type="entry name" value="CUB_dom"/>
</dbReference>
<dbReference type="AlphaFoldDB" id="A0A226DQ01"/>
<evidence type="ECO:0000256" key="3">
    <source>
        <dbReference type="PROSITE-ProRule" id="PRU00059"/>
    </source>
</evidence>
<dbReference type="Pfam" id="PF00431">
    <property type="entry name" value="CUB"/>
    <property type="match status" value="1"/>
</dbReference>
<evidence type="ECO:0000256" key="2">
    <source>
        <dbReference type="ARBA" id="ARBA00023157"/>
    </source>
</evidence>
<dbReference type="InterPro" id="IPR035914">
    <property type="entry name" value="Sperma_CUB_dom_sf"/>
</dbReference>
<reference evidence="5 6" key="1">
    <citation type="submission" date="2015-12" db="EMBL/GenBank/DDBJ databases">
        <title>The genome of Folsomia candida.</title>
        <authorList>
            <person name="Faddeeva A."/>
            <person name="Derks M.F."/>
            <person name="Anvar Y."/>
            <person name="Smit S."/>
            <person name="Van Straalen N."/>
            <person name="Roelofs D."/>
        </authorList>
    </citation>
    <scope>NUCLEOTIDE SEQUENCE [LARGE SCALE GENOMIC DNA]</scope>
    <source>
        <strain evidence="5 6">VU population</strain>
        <tissue evidence="5">Whole body</tissue>
    </source>
</reference>
<evidence type="ECO:0000256" key="1">
    <source>
        <dbReference type="ARBA" id="ARBA00022737"/>
    </source>
</evidence>
<keyword evidence="1" id="KW-0677">Repeat</keyword>
<proteinExistence type="predicted"/>
<comment type="caution">
    <text evidence="5">The sequence shown here is derived from an EMBL/GenBank/DDBJ whole genome shotgun (WGS) entry which is preliminary data.</text>
</comment>
<protein>
    <submittedName>
        <fullName evidence="5">Cubilin</fullName>
    </submittedName>
</protein>
<keyword evidence="6" id="KW-1185">Reference proteome</keyword>
<dbReference type="SMART" id="SM00042">
    <property type="entry name" value="CUB"/>
    <property type="match status" value="1"/>
</dbReference>
<organism evidence="5 6">
    <name type="scientific">Folsomia candida</name>
    <name type="common">Springtail</name>
    <dbReference type="NCBI Taxonomy" id="158441"/>
    <lineage>
        <taxon>Eukaryota</taxon>
        <taxon>Metazoa</taxon>
        <taxon>Ecdysozoa</taxon>
        <taxon>Arthropoda</taxon>
        <taxon>Hexapoda</taxon>
        <taxon>Collembola</taxon>
        <taxon>Entomobryomorpha</taxon>
        <taxon>Isotomoidea</taxon>
        <taxon>Isotomidae</taxon>
        <taxon>Proisotominae</taxon>
        <taxon>Folsomia</taxon>
    </lineage>
</organism>
<dbReference type="PROSITE" id="PS01180">
    <property type="entry name" value="CUB"/>
    <property type="match status" value="1"/>
</dbReference>
<evidence type="ECO:0000313" key="6">
    <source>
        <dbReference type="Proteomes" id="UP000198287"/>
    </source>
</evidence>
<dbReference type="EMBL" id="LNIX01000016">
    <property type="protein sequence ID" value="OXA46286.1"/>
    <property type="molecule type" value="Genomic_DNA"/>
</dbReference>
<name>A0A226DQ01_FOLCA</name>